<dbReference type="Pfam" id="PF09409">
    <property type="entry name" value="PUB"/>
    <property type="match status" value="1"/>
</dbReference>
<dbReference type="InterPro" id="IPR029071">
    <property type="entry name" value="Ubiquitin-like_domsf"/>
</dbReference>
<dbReference type="SMART" id="SM00580">
    <property type="entry name" value="PUG"/>
    <property type="match status" value="1"/>
</dbReference>
<dbReference type="CDD" id="cd16119">
    <property type="entry name" value="UBX_UBXN6"/>
    <property type="match status" value="1"/>
</dbReference>
<feature type="coiled-coil region" evidence="1">
    <location>
        <begin position="39"/>
        <end position="67"/>
    </location>
</feature>
<reference evidence="5" key="1">
    <citation type="journal article" date="2015" name="Nat. Genet.">
        <title>The genome and transcriptome of the zoonotic hookworm Ancylostoma ceylanicum identify infection-specific gene families.</title>
        <authorList>
            <person name="Schwarz E.M."/>
            <person name="Hu Y."/>
            <person name="Antoshechkin I."/>
            <person name="Miller M.M."/>
            <person name="Sternberg P.W."/>
            <person name="Aroian R.V."/>
        </authorList>
    </citation>
    <scope>NUCLEOTIDE SEQUENCE</scope>
    <source>
        <strain evidence="5">HY135</strain>
    </source>
</reference>
<feature type="compositionally biased region" description="Basic and acidic residues" evidence="2">
    <location>
        <begin position="625"/>
        <end position="637"/>
    </location>
</feature>
<evidence type="ECO:0000313" key="4">
    <source>
        <dbReference type="EMBL" id="EYB98771.1"/>
    </source>
</evidence>
<feature type="compositionally biased region" description="Acidic residues" evidence="2">
    <location>
        <begin position="554"/>
        <end position="576"/>
    </location>
</feature>
<evidence type="ECO:0000256" key="2">
    <source>
        <dbReference type="SAM" id="MobiDB-lite"/>
    </source>
</evidence>
<feature type="domain" description="UBX" evidence="3">
    <location>
        <begin position="417"/>
        <end position="487"/>
    </location>
</feature>
<dbReference type="EMBL" id="JARK01001464">
    <property type="protein sequence ID" value="EYB98771.1"/>
    <property type="molecule type" value="Genomic_DNA"/>
</dbReference>
<name>A0A016T7Z1_9BILA</name>
<dbReference type="InterPro" id="IPR001012">
    <property type="entry name" value="UBX_dom"/>
</dbReference>
<dbReference type="AlphaFoldDB" id="A0A016T7Z1"/>
<dbReference type="OrthoDB" id="49605at2759"/>
<protein>
    <recommendedName>
        <fullName evidence="3">UBX domain-containing protein</fullName>
    </recommendedName>
</protein>
<evidence type="ECO:0000259" key="3">
    <source>
        <dbReference type="PROSITE" id="PS50033"/>
    </source>
</evidence>
<keyword evidence="5" id="KW-1185">Reference proteome</keyword>
<comment type="caution">
    <text evidence="4">The sequence shown here is derived from an EMBL/GenBank/DDBJ whole genome shotgun (WGS) entry which is preliminary data.</text>
</comment>
<dbReference type="GO" id="GO:0005737">
    <property type="term" value="C:cytoplasm"/>
    <property type="evidence" value="ECO:0007669"/>
    <property type="project" value="TreeGrafter"/>
</dbReference>
<dbReference type="Proteomes" id="UP000024635">
    <property type="component" value="Unassembled WGS sequence"/>
</dbReference>
<organism evidence="4 5">
    <name type="scientific">Ancylostoma ceylanicum</name>
    <dbReference type="NCBI Taxonomy" id="53326"/>
    <lineage>
        <taxon>Eukaryota</taxon>
        <taxon>Metazoa</taxon>
        <taxon>Ecdysozoa</taxon>
        <taxon>Nematoda</taxon>
        <taxon>Chromadorea</taxon>
        <taxon>Rhabditida</taxon>
        <taxon>Rhabditina</taxon>
        <taxon>Rhabditomorpha</taxon>
        <taxon>Strongyloidea</taxon>
        <taxon>Ancylostomatidae</taxon>
        <taxon>Ancylostomatinae</taxon>
        <taxon>Ancylostoma</taxon>
    </lineage>
</organism>
<dbReference type="InterPro" id="IPR042774">
    <property type="entry name" value="UBXN6_PUB"/>
</dbReference>
<keyword evidence="1" id="KW-0175">Coiled coil</keyword>
<dbReference type="InterPro" id="IPR018997">
    <property type="entry name" value="PUB_domain"/>
</dbReference>
<dbReference type="STRING" id="53326.A0A016T7Z1"/>
<dbReference type="PANTHER" id="PTHR23153">
    <property type="entry name" value="UBX-RELATED"/>
    <property type="match status" value="1"/>
</dbReference>
<dbReference type="SUPFAM" id="SSF54236">
    <property type="entry name" value="Ubiquitin-like"/>
    <property type="match status" value="1"/>
</dbReference>
<dbReference type="SUPFAM" id="SSF143503">
    <property type="entry name" value="PUG domain-like"/>
    <property type="match status" value="1"/>
</dbReference>
<dbReference type="Gene3D" id="1.20.58.2190">
    <property type="match status" value="1"/>
</dbReference>
<sequence length="637" mass="72043">MLSFQVGLGLLLLFLLVFFCLCIAIAWRYYSPIIINFAIKEEQERVRRNSEREKQEKEKSKAFQERLDMDVFKNFLKKKKVEKHFKKTGPGQRLDSSSSAPIPSVVAGAAQGGGIDRVAASDIAAQAAIKRLYKAEPQISSSQKKIQMIAQRELEEERRRNDPKYALEQLGLEEKKPGPDVREFEHADVIKGVYFTCELLGDDEAMTKPELMGALEEFLISQLSCNDEDAVVPAVLLLYSLNKKQPKEIAVETIGKYLQNIIENPGEPKYRRIRLSNKAYQERVASVKGGREFLNSVGFEERMEPFKEGDAPEPFLVMPESAANNTGRLVGALEMLRDGQSVPIKVSRDTSIFALRENERVPVPRVPPDFYDLTADEIRREQQNRTEELNRSLMLRTKEMREKDEKLRQYTYKYTLVRVRLPDRYVLQGTFGCYEPFSAVREYVAKHLANEAALFSFRNPGKGGEPLTDETKTLAALGLAPAVVLHLDFDEPIDSILVLNSNKTQKKPVTEPPQSPSIFARLRSFLPQIAAANEALSSSSTEKLEVDVSKIDSDFEESDTSTDDADSSDEIDSEEEQNPKVQFDLSLFRAQRTSEETDTDLRPEVDQLPEGFREAEGGESCDAPPVDKKPKRLVEEL</sequence>
<dbReference type="Gene3D" id="3.10.20.90">
    <property type="entry name" value="Phosphatidylinositol 3-kinase Catalytic Subunit, Chain A, domain 1"/>
    <property type="match status" value="1"/>
</dbReference>
<dbReference type="PANTHER" id="PTHR23153:SF38">
    <property type="entry name" value="UBX DOMAIN-CONTAINING PROTEIN 6"/>
    <property type="match status" value="1"/>
</dbReference>
<gene>
    <name evidence="4" type="primary">Acey_s0128.g1433</name>
    <name evidence="4" type="synonym">Acey-ubxn-6</name>
    <name evidence="4" type="ORF">Y032_0128g1433</name>
</gene>
<evidence type="ECO:0000256" key="1">
    <source>
        <dbReference type="SAM" id="Coils"/>
    </source>
</evidence>
<proteinExistence type="predicted"/>
<dbReference type="CDD" id="cd10460">
    <property type="entry name" value="PUB_UBXD1"/>
    <property type="match status" value="1"/>
</dbReference>
<evidence type="ECO:0000313" key="5">
    <source>
        <dbReference type="Proteomes" id="UP000024635"/>
    </source>
</evidence>
<accession>A0A016T7Z1</accession>
<feature type="compositionally biased region" description="Basic and acidic residues" evidence="2">
    <location>
        <begin position="592"/>
        <end position="616"/>
    </location>
</feature>
<dbReference type="Pfam" id="PF00789">
    <property type="entry name" value="UBX"/>
    <property type="match status" value="1"/>
</dbReference>
<dbReference type="PROSITE" id="PS50033">
    <property type="entry name" value="UBX"/>
    <property type="match status" value="1"/>
</dbReference>
<dbReference type="InterPro" id="IPR036339">
    <property type="entry name" value="PUB-like_dom_sf"/>
</dbReference>
<feature type="region of interest" description="Disordered" evidence="2">
    <location>
        <begin position="551"/>
        <end position="637"/>
    </location>
</feature>